<keyword evidence="1" id="KW-0862">Zinc</keyword>
<dbReference type="InterPro" id="IPR013087">
    <property type="entry name" value="Znf_C2H2_type"/>
</dbReference>
<evidence type="ECO:0000313" key="6">
    <source>
        <dbReference type="RefSeq" id="XP_058976921.1"/>
    </source>
</evidence>
<accession>A0ABM3V706</accession>
<keyword evidence="3" id="KW-1185">Reference proteome</keyword>
<evidence type="ECO:0000313" key="5">
    <source>
        <dbReference type="RefSeq" id="XP_058976920.1"/>
    </source>
</evidence>
<keyword evidence="1" id="KW-0863">Zinc-finger</keyword>
<dbReference type="PROSITE" id="PS50157">
    <property type="entry name" value="ZINC_FINGER_C2H2_2"/>
    <property type="match status" value="2"/>
</dbReference>
<evidence type="ECO:0000259" key="2">
    <source>
        <dbReference type="PROSITE" id="PS50157"/>
    </source>
</evidence>
<evidence type="ECO:0000313" key="11">
    <source>
        <dbReference type="RefSeq" id="XP_058981566.1"/>
    </source>
</evidence>
<dbReference type="PANTHER" id="PTHR31912:SF34">
    <property type="entry name" value="NOTOCHORD-RELATED PROTEIN"/>
    <property type="match status" value="1"/>
</dbReference>
<dbReference type="RefSeq" id="XP_058981564.1">
    <property type="nucleotide sequence ID" value="XM_059125581.1"/>
</dbReference>
<evidence type="ECO:0000313" key="3">
    <source>
        <dbReference type="Proteomes" id="UP001652621"/>
    </source>
</evidence>
<dbReference type="SMART" id="SM00355">
    <property type="entry name" value="ZnF_C2H2"/>
    <property type="match status" value="2"/>
</dbReference>
<keyword evidence="1" id="KW-0479">Metal-binding</keyword>
<evidence type="ECO:0000313" key="4">
    <source>
        <dbReference type="RefSeq" id="XP_058976919.1"/>
    </source>
</evidence>
<dbReference type="PROSITE" id="PS00028">
    <property type="entry name" value="ZINC_FINGER_C2H2_1"/>
    <property type="match status" value="2"/>
</dbReference>
<dbReference type="RefSeq" id="XP_058981565.1">
    <property type="nucleotide sequence ID" value="XM_059125582.1"/>
</dbReference>
<sequence>MYICFKCRKELETPTILIRHFKSNHLLTRQSLNILCMQNSCKQTFTNFSYFRMHLEKVHTNESNTNNFSETPNTFSSSETVASTKTHSVITEKITHVPFTIQELKYKALDLSLSLYDMNSMPRNHVITIQNTISSLVSSIAAAVSSLVKDDQIQSDIKTIIDFCKNPFEDIATEYRMIKTLKNLMLYEDPKLIAIDEKIAEIICHGNPTLGVKTYDVIVMPLQFMIKSIFEIPDLLNQTLENIQNSLSDSNYTSLANGEIFKKKVEQLGSTFVIPYILYFDDFQINNALGSHTYSICGCYIHFPLMPKYLLSKIQFIFSAAFISTSNLKECGNERSFYHFAEELKQLEMGIDVLVGGKIRKIRFILCLIVGDNLAVNSILGYVESFNAKRFCRTCRRLKSEMQFDSTEIQESIRTDVTYQNDLDEGNYKETGLKSSCIFNDLEYFNVADNFAFDIMHDVYEGVCEYDVCKILVALINENIICLNTINSRKKLFTYGETEIGNTSAPLNLNRLTSCKLKMTASESACFVHFLPLMIGDLVPPDNQNWLLLLLLLDIIDLLFRSKYTSSDLDKLKLLVKNHHTLYTKLFGALKPKHHFIVHYATAIQKCGPLRYIWSMRFEAKHKDAKIYFNSITSRINPPYSLAIKNGLKFAKFLLERRTGLEPIYECSSFNTDTTVATSDYVDKINKIEDLCLGRYKMCADLTFKGTRYKSSYYLGIVSTDFELYKIIHLIVSYNDKIFIICKKIRLIQFDKHFRAYEIGSVTNDIAIKSITEFNTPPLHLYPLNNGKTYIRVKHL</sequence>
<evidence type="ECO:0000313" key="8">
    <source>
        <dbReference type="RefSeq" id="XP_058981563.1"/>
    </source>
</evidence>
<organism evidence="3 10">
    <name type="scientific">Musca domestica</name>
    <name type="common">House fly</name>
    <dbReference type="NCBI Taxonomy" id="7370"/>
    <lineage>
        <taxon>Eukaryota</taxon>
        <taxon>Metazoa</taxon>
        <taxon>Ecdysozoa</taxon>
        <taxon>Arthropoda</taxon>
        <taxon>Hexapoda</taxon>
        <taxon>Insecta</taxon>
        <taxon>Pterygota</taxon>
        <taxon>Neoptera</taxon>
        <taxon>Endopterygota</taxon>
        <taxon>Diptera</taxon>
        <taxon>Brachycera</taxon>
        <taxon>Muscomorpha</taxon>
        <taxon>Muscoidea</taxon>
        <taxon>Muscidae</taxon>
        <taxon>Musca</taxon>
    </lineage>
</organism>
<evidence type="ECO:0000313" key="7">
    <source>
        <dbReference type="RefSeq" id="XP_058976922.1"/>
    </source>
</evidence>
<dbReference type="RefSeq" id="XP_058981566.1">
    <property type="nucleotide sequence ID" value="XM_059125583.1"/>
</dbReference>
<reference evidence="4 5" key="1">
    <citation type="submission" date="2025-05" db="UniProtKB">
        <authorList>
            <consortium name="RefSeq"/>
        </authorList>
    </citation>
    <scope>IDENTIFICATION</scope>
    <source>
        <strain evidence="4 5">Aabys</strain>
        <tissue evidence="4 5">Whole body</tissue>
    </source>
</reference>
<dbReference type="RefSeq" id="XP_058976919.1">
    <property type="nucleotide sequence ID" value="XM_059120936.1"/>
</dbReference>
<protein>
    <submittedName>
        <fullName evidence="8 9">Uncharacterized protein LOC105262100 isoform X1</fullName>
    </submittedName>
    <submittedName>
        <fullName evidence="4 5">Uncharacterized protein LOC131801866 isoform X1</fullName>
    </submittedName>
</protein>
<feature type="domain" description="C2H2-type" evidence="2">
    <location>
        <begin position="34"/>
        <end position="64"/>
    </location>
</feature>
<dbReference type="RefSeq" id="XP_058976920.1">
    <property type="nucleotide sequence ID" value="XM_059120937.1"/>
</dbReference>
<feature type="domain" description="C2H2-type" evidence="2">
    <location>
        <begin position="2"/>
        <end position="30"/>
    </location>
</feature>
<evidence type="ECO:0000313" key="10">
    <source>
        <dbReference type="RefSeq" id="XP_058981565.1"/>
    </source>
</evidence>
<gene>
    <name evidence="8 9 10 11" type="primary">LOC105262100</name>
    <name evidence="4 5 6 7" type="synonym">LOC131801866</name>
</gene>
<evidence type="ECO:0000313" key="9">
    <source>
        <dbReference type="RefSeq" id="XP_058981564.1"/>
    </source>
</evidence>
<dbReference type="Proteomes" id="UP001652621">
    <property type="component" value="Unplaced"/>
</dbReference>
<dbReference type="RefSeq" id="XP_058981563.1">
    <property type="nucleotide sequence ID" value="XM_059125580.1"/>
</dbReference>
<dbReference type="RefSeq" id="XP_058976922.1">
    <property type="nucleotide sequence ID" value="XM_059120939.1"/>
</dbReference>
<evidence type="ECO:0000256" key="1">
    <source>
        <dbReference type="PROSITE-ProRule" id="PRU00042"/>
    </source>
</evidence>
<dbReference type="RefSeq" id="XP_058976921.1">
    <property type="nucleotide sequence ID" value="XM_059120938.1"/>
</dbReference>
<proteinExistence type="predicted"/>
<dbReference type="GeneID" id="105262100"/>
<dbReference type="PANTHER" id="PTHR31912">
    <property type="entry name" value="IP13529P"/>
    <property type="match status" value="1"/>
</dbReference>
<name>A0ABM3V706_MUSDO</name>